<keyword evidence="9" id="KW-0547">Nucleotide-binding</keyword>
<dbReference type="InterPro" id="IPR001789">
    <property type="entry name" value="Sig_transdc_resp-reg_receiver"/>
</dbReference>
<dbReference type="SMART" id="SM00388">
    <property type="entry name" value="HisKA"/>
    <property type="match status" value="2"/>
</dbReference>
<dbReference type="InterPro" id="IPR035965">
    <property type="entry name" value="PAS-like_dom_sf"/>
</dbReference>
<proteinExistence type="predicted"/>
<dbReference type="PROSITE" id="PS50110">
    <property type="entry name" value="RESPONSE_REGULATORY"/>
    <property type="match status" value="2"/>
</dbReference>
<dbReference type="InterPro" id="IPR001610">
    <property type="entry name" value="PAC"/>
</dbReference>
<keyword evidence="9" id="KW-0067">ATP-binding</keyword>
<evidence type="ECO:0000256" key="1">
    <source>
        <dbReference type="ARBA" id="ARBA00000085"/>
    </source>
</evidence>
<dbReference type="InterPro" id="IPR036097">
    <property type="entry name" value="HisK_dim/P_sf"/>
</dbReference>
<dbReference type="PRINTS" id="PR00344">
    <property type="entry name" value="BCTRLSENSOR"/>
</dbReference>
<dbReference type="SMART" id="SM00091">
    <property type="entry name" value="PAS"/>
    <property type="match status" value="1"/>
</dbReference>
<organism evidence="9 10">
    <name type="scientific">Massilia aerilata</name>
    <dbReference type="NCBI Taxonomy" id="453817"/>
    <lineage>
        <taxon>Bacteria</taxon>
        <taxon>Pseudomonadati</taxon>
        <taxon>Pseudomonadota</taxon>
        <taxon>Betaproteobacteria</taxon>
        <taxon>Burkholderiales</taxon>
        <taxon>Oxalobacteraceae</taxon>
        <taxon>Telluria group</taxon>
        <taxon>Massilia</taxon>
    </lineage>
</organism>
<dbReference type="InterPro" id="IPR029016">
    <property type="entry name" value="GAF-like_dom_sf"/>
</dbReference>
<dbReference type="SUPFAM" id="SSF55874">
    <property type="entry name" value="ATPase domain of HSP90 chaperone/DNA topoisomerase II/histidine kinase"/>
    <property type="match status" value="2"/>
</dbReference>
<feature type="modified residue" description="4-aspartylphosphate" evidence="4">
    <location>
        <position position="690"/>
    </location>
</feature>
<protein>
    <recommendedName>
        <fullName evidence="2">histidine kinase</fullName>
        <ecNumber evidence="2">2.7.13.3</ecNumber>
    </recommendedName>
</protein>
<dbReference type="SMART" id="SM00086">
    <property type="entry name" value="PAC"/>
    <property type="match status" value="1"/>
</dbReference>
<comment type="caution">
    <text evidence="9">The sequence shown here is derived from an EMBL/GenBank/DDBJ whole genome shotgun (WGS) entry which is preliminary data.</text>
</comment>
<feature type="domain" description="Histidine kinase" evidence="5">
    <location>
        <begin position="363"/>
        <end position="581"/>
    </location>
</feature>
<dbReference type="Gene3D" id="3.40.50.2300">
    <property type="match status" value="2"/>
</dbReference>
<dbReference type="SUPFAM" id="SSF55785">
    <property type="entry name" value="PYP-like sensor domain (PAS domain)"/>
    <property type="match status" value="1"/>
</dbReference>
<evidence type="ECO:0000256" key="3">
    <source>
        <dbReference type="ARBA" id="ARBA00022553"/>
    </source>
</evidence>
<dbReference type="Gene3D" id="3.30.565.10">
    <property type="entry name" value="Histidine kinase-like ATPase, C-terminal domain"/>
    <property type="match status" value="2"/>
</dbReference>
<evidence type="ECO:0000259" key="6">
    <source>
        <dbReference type="PROSITE" id="PS50110"/>
    </source>
</evidence>
<dbReference type="Pfam" id="PF00512">
    <property type="entry name" value="HisKA"/>
    <property type="match status" value="2"/>
</dbReference>
<evidence type="ECO:0000313" key="10">
    <source>
        <dbReference type="Proteomes" id="UP001596086"/>
    </source>
</evidence>
<dbReference type="GO" id="GO:0005524">
    <property type="term" value="F:ATP binding"/>
    <property type="evidence" value="ECO:0007669"/>
    <property type="project" value="UniProtKB-KW"/>
</dbReference>
<dbReference type="SUPFAM" id="SSF47384">
    <property type="entry name" value="Homodimeric domain of signal transducing histidine kinase"/>
    <property type="match status" value="2"/>
</dbReference>
<dbReference type="RefSeq" id="WP_379776716.1">
    <property type="nucleotide sequence ID" value="NZ_JBHSMZ010000026.1"/>
</dbReference>
<comment type="catalytic activity">
    <reaction evidence="1">
        <text>ATP + protein L-histidine = ADP + protein N-phospho-L-histidine.</text>
        <dbReference type="EC" id="2.7.13.3"/>
    </reaction>
</comment>
<keyword evidence="10" id="KW-1185">Reference proteome</keyword>
<dbReference type="Gene3D" id="3.30.450.40">
    <property type="match status" value="1"/>
</dbReference>
<dbReference type="Pfam" id="PF08447">
    <property type="entry name" value="PAS_3"/>
    <property type="match status" value="1"/>
</dbReference>
<evidence type="ECO:0000259" key="7">
    <source>
        <dbReference type="PROSITE" id="PS50112"/>
    </source>
</evidence>
<dbReference type="Gene3D" id="1.10.287.130">
    <property type="match status" value="2"/>
</dbReference>
<dbReference type="SUPFAM" id="SSF55781">
    <property type="entry name" value="GAF domain-like"/>
    <property type="match status" value="1"/>
</dbReference>
<accession>A0ABW0S6X2</accession>
<dbReference type="CDD" id="cd16922">
    <property type="entry name" value="HATPase_EvgS-ArcB-TorS-like"/>
    <property type="match status" value="1"/>
</dbReference>
<dbReference type="InterPro" id="IPR000700">
    <property type="entry name" value="PAS-assoc_C"/>
</dbReference>
<sequence>MSFSIASSIAGDDTVKNDDLSWLTGGGDMGALIRSMDWSATPLGPLDQWPQSLRTSVSLCLSSTFPILVAWGPDDIQIYNDAYRPICGGLHPRSMGGAFKEIWASALPVVGDAFDRAHKGEGAYIRDQRMFLDRHGYLEEAFMTFSFSPIRDESGEVGGIFHPITEATETVLNGRRTQILRDLSAAIGDARTIGDIAHDIAAQYQQFALDLPFVLVYQIDTISNSLLLRGGAGLDAHPHMAPVIAELDDTFWPFARTAQAREAQRVDGLRARIGSMACGPYEAAPDSALVLPITVPGQQELFGFLVAGVSAARALDAAYLNFYDGLGVAVNTAVGNVIAYEKEQRRVEELAQIDRAKTAFFSNVSHEFRTPLTLILGPLDDALGDQAESLAPAQRKRIDLTHRNALRLLKLVNSLLDFSRIEAGRVQASYVPLDLSRLTADLASVFESAMAKGGLAYALDLQDLGELVHVDRDMWEKIVFNLLSNAFKFTLEGGVSVSLKRHGNMARLSVSDTGSGIPEQELPRVFERFHRIEGTPGRTYEGTGIGLALIQELVRLHGGAIAVHSVEDEGTRFDVDIPFGSMHLPEERIAAPQNAAPSAEAGRMGAAFVEEALRWLPDEEAAAVPEQAAGASLLQPASRLPRILIADDNNDMRAYLKSLLEPHAEVRVCADGEAAFGMLLRDPPDLLLSDVMMPKLDGFGLIARIRATETLRHLAVILLSARAGEEAKIEGLQAGADDYLVKPFAANELLARVRRQVAQARERQLRQQEVAMSESYFRSLVDVAPVMLWTADENGYCTYLSQQWYDYTGRSPEQDLGFGWLENVHPDDIAHAAAVFDNATRDRIPFAIDYRVRRHDGVYRWAIDTGTPRVDQDGRPNGFVGTVVDVHERTMLQQALTEKSRMQSEFLFTLAHELRNPLAPIRTGLELMRGRPTTDDAGSVHGMMQRQVDHMVHLVDDLLDMARLSEGKVELKRASVMLDQVVRDAVEMSMPLILGGGHRLDMHLPEPGIALYIDRHRIAQVLSNLLNNAAKYTPKGGRIVIEVQLGQHEAALTVIDNGIGIDPAKLPKIFDMYTQVHESQAMGQGGLGVGLNLVKRLVELHGGAVAAESAGAGQGSRFTVRLPRWLPETLADPETAAPAGPGAASAASAASAATGSLRVLVVDDNIDASETLGALLDICGHEVALAHDGAAALARAGAFLPHVVFLDIGLPDLSGFEVALAMRKLAGMESAMLVALTGWGAEQDRQRSNDAGFDAHLTKPADFDSVDVLLRQAALRL</sequence>
<dbReference type="PROSITE" id="PS50109">
    <property type="entry name" value="HIS_KIN"/>
    <property type="match status" value="2"/>
</dbReference>
<feature type="domain" description="PAS" evidence="7">
    <location>
        <begin position="773"/>
        <end position="843"/>
    </location>
</feature>
<dbReference type="EMBL" id="JBHSMZ010000026">
    <property type="protein sequence ID" value="MFC5551890.1"/>
    <property type="molecule type" value="Genomic_DNA"/>
</dbReference>
<dbReference type="InterPro" id="IPR003594">
    <property type="entry name" value="HATPase_dom"/>
</dbReference>
<evidence type="ECO:0000259" key="5">
    <source>
        <dbReference type="PROSITE" id="PS50109"/>
    </source>
</evidence>
<dbReference type="InterPro" id="IPR003661">
    <property type="entry name" value="HisK_dim/P_dom"/>
</dbReference>
<feature type="modified residue" description="4-aspartylphosphate" evidence="4">
    <location>
        <position position="1207"/>
    </location>
</feature>
<dbReference type="InterPro" id="IPR004358">
    <property type="entry name" value="Sig_transdc_His_kin-like_C"/>
</dbReference>
<dbReference type="InterPro" id="IPR011006">
    <property type="entry name" value="CheY-like_superfamily"/>
</dbReference>
<keyword evidence="3 4" id="KW-0597">Phosphoprotein</keyword>
<dbReference type="InterPro" id="IPR000014">
    <property type="entry name" value="PAS"/>
</dbReference>
<evidence type="ECO:0000259" key="8">
    <source>
        <dbReference type="PROSITE" id="PS50113"/>
    </source>
</evidence>
<dbReference type="Proteomes" id="UP001596086">
    <property type="component" value="Unassembled WGS sequence"/>
</dbReference>
<dbReference type="PROSITE" id="PS50112">
    <property type="entry name" value="PAS"/>
    <property type="match status" value="1"/>
</dbReference>
<feature type="domain" description="Histidine kinase" evidence="5">
    <location>
        <begin position="909"/>
        <end position="1126"/>
    </location>
</feature>
<dbReference type="PANTHER" id="PTHR43547:SF2">
    <property type="entry name" value="HYBRID SIGNAL TRANSDUCTION HISTIDINE KINASE C"/>
    <property type="match status" value="1"/>
</dbReference>
<dbReference type="Pfam" id="PF02518">
    <property type="entry name" value="HATPase_c"/>
    <property type="match status" value="2"/>
</dbReference>
<dbReference type="PROSITE" id="PS50113">
    <property type="entry name" value="PAC"/>
    <property type="match status" value="1"/>
</dbReference>
<feature type="domain" description="Response regulatory" evidence="6">
    <location>
        <begin position="1158"/>
        <end position="1274"/>
    </location>
</feature>
<evidence type="ECO:0000256" key="4">
    <source>
        <dbReference type="PROSITE-ProRule" id="PRU00169"/>
    </source>
</evidence>
<dbReference type="InterPro" id="IPR036890">
    <property type="entry name" value="HATPase_C_sf"/>
</dbReference>
<dbReference type="InterPro" id="IPR005467">
    <property type="entry name" value="His_kinase_dom"/>
</dbReference>
<dbReference type="CDD" id="cd00082">
    <property type="entry name" value="HisKA"/>
    <property type="match status" value="2"/>
</dbReference>
<dbReference type="Pfam" id="PF00072">
    <property type="entry name" value="Response_reg"/>
    <property type="match status" value="2"/>
</dbReference>
<dbReference type="Gene3D" id="3.30.450.20">
    <property type="entry name" value="PAS domain"/>
    <property type="match status" value="2"/>
</dbReference>
<dbReference type="EC" id="2.7.13.3" evidence="2"/>
<dbReference type="CDD" id="cd00130">
    <property type="entry name" value="PAS"/>
    <property type="match status" value="1"/>
</dbReference>
<dbReference type="PANTHER" id="PTHR43547">
    <property type="entry name" value="TWO-COMPONENT HISTIDINE KINASE"/>
    <property type="match status" value="1"/>
</dbReference>
<evidence type="ECO:0000313" key="9">
    <source>
        <dbReference type="EMBL" id="MFC5551890.1"/>
    </source>
</evidence>
<gene>
    <name evidence="9" type="ORF">ACFPO9_25510</name>
</gene>
<feature type="domain" description="PAC" evidence="8">
    <location>
        <begin position="846"/>
        <end position="898"/>
    </location>
</feature>
<dbReference type="SMART" id="SM00387">
    <property type="entry name" value="HATPase_c"/>
    <property type="match status" value="2"/>
</dbReference>
<reference evidence="10" key="1">
    <citation type="journal article" date="2019" name="Int. J. Syst. Evol. Microbiol.">
        <title>The Global Catalogue of Microorganisms (GCM) 10K type strain sequencing project: providing services to taxonomists for standard genome sequencing and annotation.</title>
        <authorList>
            <consortium name="The Broad Institute Genomics Platform"/>
            <consortium name="The Broad Institute Genome Sequencing Center for Infectious Disease"/>
            <person name="Wu L."/>
            <person name="Ma J."/>
        </authorList>
    </citation>
    <scope>NUCLEOTIDE SEQUENCE [LARGE SCALE GENOMIC DNA]</scope>
    <source>
        <strain evidence="10">CGMCC 4.5798</strain>
    </source>
</reference>
<dbReference type="SMART" id="SM00448">
    <property type="entry name" value="REC"/>
    <property type="match status" value="2"/>
</dbReference>
<dbReference type="SUPFAM" id="SSF52172">
    <property type="entry name" value="CheY-like"/>
    <property type="match status" value="2"/>
</dbReference>
<evidence type="ECO:0000256" key="2">
    <source>
        <dbReference type="ARBA" id="ARBA00012438"/>
    </source>
</evidence>
<dbReference type="NCBIfam" id="TIGR00229">
    <property type="entry name" value="sensory_box"/>
    <property type="match status" value="1"/>
</dbReference>
<feature type="domain" description="Response regulatory" evidence="6">
    <location>
        <begin position="642"/>
        <end position="757"/>
    </location>
</feature>
<name>A0ABW0S6X2_9BURK</name>
<dbReference type="InterPro" id="IPR013655">
    <property type="entry name" value="PAS_fold_3"/>
</dbReference>